<dbReference type="Pfam" id="PF05635">
    <property type="entry name" value="23S_rRNA_IVP"/>
    <property type="match status" value="1"/>
</dbReference>
<dbReference type="Proteomes" id="UP000064967">
    <property type="component" value="Chromosome"/>
</dbReference>
<name>A0A0K1Q2F1_9BACT</name>
<dbReference type="SUPFAM" id="SSF158446">
    <property type="entry name" value="IVS-encoded protein-like"/>
    <property type="match status" value="1"/>
</dbReference>
<dbReference type="EMBL" id="CP012333">
    <property type="protein sequence ID" value="AKU99816.1"/>
    <property type="molecule type" value="Genomic_DNA"/>
</dbReference>
<dbReference type="RefSeq" id="WP_146651208.1">
    <property type="nucleotide sequence ID" value="NZ_CP012333.1"/>
</dbReference>
<dbReference type="KEGG" id="llu:AKJ09_06480"/>
<protein>
    <recommendedName>
        <fullName evidence="3">Four helix bundle protein</fullName>
    </recommendedName>
</protein>
<keyword evidence="2" id="KW-1185">Reference proteome</keyword>
<organism evidence="1 2">
    <name type="scientific">Labilithrix luteola</name>
    <dbReference type="NCBI Taxonomy" id="1391654"/>
    <lineage>
        <taxon>Bacteria</taxon>
        <taxon>Pseudomonadati</taxon>
        <taxon>Myxococcota</taxon>
        <taxon>Polyangia</taxon>
        <taxon>Polyangiales</taxon>
        <taxon>Labilitrichaceae</taxon>
        <taxon>Labilithrix</taxon>
    </lineage>
</organism>
<dbReference type="OrthoDB" id="5517271at2"/>
<sequence length="110" mass="11852">MLRIHQTAIGLIADVAPIAAAIALHDRDLASQLRRALSSVTLNIAEGSGQIGGRRRNHYAIALGSAKEAHCALETGKAWGYIDGIPDTVRERFNAVIGTLHNCVMPKRTR</sequence>
<dbReference type="InterPro" id="IPR036583">
    <property type="entry name" value="23S_rRNA_IVS_sf"/>
</dbReference>
<accession>A0A0K1Q2F1</accession>
<reference evidence="1 2" key="1">
    <citation type="submission" date="2015-08" db="EMBL/GenBank/DDBJ databases">
        <authorList>
            <person name="Babu N.S."/>
            <person name="Beckwith C.J."/>
            <person name="Beseler K.G."/>
            <person name="Brison A."/>
            <person name="Carone J.V."/>
            <person name="Caskin T.P."/>
            <person name="Diamond M."/>
            <person name="Durham M.E."/>
            <person name="Foxe J.M."/>
            <person name="Go M."/>
            <person name="Henderson B.A."/>
            <person name="Jones I.B."/>
            <person name="McGettigan J.A."/>
            <person name="Micheletti S.J."/>
            <person name="Nasrallah M.E."/>
            <person name="Ortiz D."/>
            <person name="Piller C.R."/>
            <person name="Privatt S.R."/>
            <person name="Schneider S.L."/>
            <person name="Sharp S."/>
            <person name="Smith T.C."/>
            <person name="Stanton J.D."/>
            <person name="Ullery H.E."/>
            <person name="Wilson R.J."/>
            <person name="Serrano M.G."/>
            <person name="Buck G."/>
            <person name="Lee V."/>
            <person name="Wang Y."/>
            <person name="Carvalho R."/>
            <person name="Voegtly L."/>
            <person name="Shi R."/>
            <person name="Duckworth R."/>
            <person name="Johnson A."/>
            <person name="Loviza R."/>
            <person name="Walstead R."/>
            <person name="Shah Z."/>
            <person name="Kiflezghi M."/>
            <person name="Wade K."/>
            <person name="Ball S.L."/>
            <person name="Bradley K.W."/>
            <person name="Asai D.J."/>
            <person name="Bowman C.A."/>
            <person name="Russell D.A."/>
            <person name="Pope W.H."/>
            <person name="Jacobs-Sera D."/>
            <person name="Hendrix R.W."/>
            <person name="Hatfull G.F."/>
        </authorList>
    </citation>
    <scope>NUCLEOTIDE SEQUENCE [LARGE SCALE GENOMIC DNA]</scope>
    <source>
        <strain evidence="1 2">DSM 27648</strain>
    </source>
</reference>
<evidence type="ECO:0000313" key="2">
    <source>
        <dbReference type="Proteomes" id="UP000064967"/>
    </source>
</evidence>
<dbReference type="Gene3D" id="1.20.1440.60">
    <property type="entry name" value="23S rRNA-intervening sequence"/>
    <property type="match status" value="1"/>
</dbReference>
<dbReference type="NCBIfam" id="TIGR02436">
    <property type="entry name" value="four helix bundle protein"/>
    <property type="match status" value="1"/>
</dbReference>
<evidence type="ECO:0008006" key="3">
    <source>
        <dbReference type="Google" id="ProtNLM"/>
    </source>
</evidence>
<gene>
    <name evidence="1" type="ORF">AKJ09_06480</name>
</gene>
<evidence type="ECO:0000313" key="1">
    <source>
        <dbReference type="EMBL" id="AKU99816.1"/>
    </source>
</evidence>
<dbReference type="AlphaFoldDB" id="A0A0K1Q2F1"/>
<dbReference type="InterPro" id="IPR012657">
    <property type="entry name" value="23S_rRNA-intervening_sequence"/>
</dbReference>
<proteinExistence type="predicted"/>